<reference evidence="2" key="1">
    <citation type="submission" date="2016-10" db="EMBL/GenBank/DDBJ databases">
        <authorList>
            <person name="Varghese N."/>
            <person name="Submissions S."/>
        </authorList>
    </citation>
    <scope>NUCLEOTIDE SEQUENCE [LARGE SCALE GENOMIC DNA]</scope>
    <source>
        <strain evidence="2">ATCC 25963</strain>
    </source>
</reference>
<keyword evidence="2" id="KW-1185">Reference proteome</keyword>
<accession>A0A1I2H2M5</accession>
<dbReference type="Proteomes" id="UP000199400">
    <property type="component" value="Unassembled WGS sequence"/>
</dbReference>
<name>A0A1I2H2M5_9BACT</name>
<organism evidence="1 2">
    <name type="scientific">Nannocystis exedens</name>
    <dbReference type="NCBI Taxonomy" id="54"/>
    <lineage>
        <taxon>Bacteria</taxon>
        <taxon>Pseudomonadati</taxon>
        <taxon>Myxococcota</taxon>
        <taxon>Polyangia</taxon>
        <taxon>Nannocystales</taxon>
        <taxon>Nannocystaceae</taxon>
        <taxon>Nannocystis</taxon>
    </lineage>
</organism>
<protein>
    <submittedName>
        <fullName evidence="1">Uncharacterized protein</fullName>
    </submittedName>
</protein>
<proteinExistence type="predicted"/>
<dbReference type="EMBL" id="FOMX01000037">
    <property type="protein sequence ID" value="SFF23650.1"/>
    <property type="molecule type" value="Genomic_DNA"/>
</dbReference>
<evidence type="ECO:0000313" key="1">
    <source>
        <dbReference type="EMBL" id="SFF23650.1"/>
    </source>
</evidence>
<evidence type="ECO:0000313" key="2">
    <source>
        <dbReference type="Proteomes" id="UP000199400"/>
    </source>
</evidence>
<gene>
    <name evidence="1" type="ORF">SAMN02745121_07658</name>
</gene>
<dbReference type="AlphaFoldDB" id="A0A1I2H2M5"/>
<sequence>MVQPIVLSEAELDRRYGTSARLASGGRYGCACAVYEDSVTVDGDGWLSDEHWSRLQLAAAPDDIGTIVVTGDLTCAATFACPIG</sequence>
<dbReference type="RefSeq" id="WP_096325559.1">
    <property type="nucleotide sequence ID" value="NZ_FOMX01000037.1"/>
</dbReference>